<feature type="transmembrane region" description="Helical" evidence="2">
    <location>
        <begin position="243"/>
        <end position="264"/>
    </location>
</feature>
<accession>A0A845UZP4</accession>
<organism evidence="4 5">
    <name type="scientific">Wenzhouxiangella limi</name>
    <dbReference type="NCBI Taxonomy" id="2707351"/>
    <lineage>
        <taxon>Bacteria</taxon>
        <taxon>Pseudomonadati</taxon>
        <taxon>Pseudomonadota</taxon>
        <taxon>Gammaproteobacteria</taxon>
        <taxon>Chromatiales</taxon>
        <taxon>Wenzhouxiangellaceae</taxon>
        <taxon>Wenzhouxiangella</taxon>
    </lineage>
</organism>
<feature type="transmembrane region" description="Helical" evidence="2">
    <location>
        <begin position="270"/>
        <end position="287"/>
    </location>
</feature>
<keyword evidence="5" id="KW-1185">Reference proteome</keyword>
<keyword evidence="2" id="KW-0812">Transmembrane</keyword>
<dbReference type="CDD" id="cd01879">
    <property type="entry name" value="FeoB"/>
    <property type="match status" value="1"/>
</dbReference>
<proteinExistence type="predicted"/>
<dbReference type="Gene3D" id="3.40.50.300">
    <property type="entry name" value="P-loop containing nucleotide triphosphate hydrolases"/>
    <property type="match status" value="1"/>
</dbReference>
<comment type="caution">
    <text evidence="4">The sequence shown here is derived from an EMBL/GenBank/DDBJ whole genome shotgun (WGS) entry which is preliminary data.</text>
</comment>
<keyword evidence="2" id="KW-1133">Transmembrane helix</keyword>
<dbReference type="NCBIfam" id="TIGR00231">
    <property type="entry name" value="small_GTP"/>
    <property type="match status" value="1"/>
</dbReference>
<evidence type="ECO:0000313" key="4">
    <source>
        <dbReference type="EMBL" id="NDY96847.1"/>
    </source>
</evidence>
<sequence>MSQGPVATLELPRISENRPTAGARRLLFAGNPNAGKTTLFNRLTGLKARTSNHIGTTVEVRKARVIWQGQPVEMVDLPGLYGLDNHSAEERVAAEYIESSLADPAIDLTVVMVADATNLERSLYLAGQLRERCDSLVIALNMTDLTRRRGIELDCQHLAIELGASVVPVSARSGEGLDELRDALVAGAECAANGCPACLACSGCKPAKRYAWAEQVNERAGGKGLVRDSRLTQVLDDWLTHPVYGLAAFILVMGALFQSIFMLAETPMNWIDTGFASLGAAAAGWLPDNLLGSFVVDGVIAGLGGTLIFLPQIFILFLLISVLEDTGYLARAAFVVDRYMARAGLPGRAFVPMLSAHACAIPAIMSTRTIDNPRDRLATMLVLPLFSCSARIPVYIMVTAMLFADQPLLAGAVFAGAYFLGIVAAFAAAVVIRGTLLKGRPNPLLIELPTYKRPHLQTALTTAIDRSGLFLRRAATLILTISVILWALGTFPRLDPEQLPAATAEQVEQLQAEQAAPERIDAVVAAAQLEYSFAGRLGKTIEPVFAPLGFDWQISVGVLASFAAREVIASTLSVLYGMGGDGEEDPDSIGERLRDNVSPAAGLSLLVFFVLAMQCLPTQVITRRETGTWRWPLFQLGYMSVLAYTAAFIVYQVGSIWLG</sequence>
<evidence type="ECO:0000313" key="5">
    <source>
        <dbReference type="Proteomes" id="UP000484885"/>
    </source>
</evidence>
<dbReference type="Pfam" id="PF07664">
    <property type="entry name" value="FeoB_C"/>
    <property type="match status" value="1"/>
</dbReference>
<dbReference type="InterPro" id="IPR011640">
    <property type="entry name" value="Fe2_transport_prot_B_C"/>
</dbReference>
<protein>
    <recommendedName>
        <fullName evidence="1">Ferrous iron transport protein B</fullName>
    </recommendedName>
</protein>
<feature type="transmembrane region" description="Helical" evidence="2">
    <location>
        <begin position="343"/>
        <end position="365"/>
    </location>
</feature>
<dbReference type="RefSeq" id="WP_164212234.1">
    <property type="nucleotide sequence ID" value="NZ_JAAGSC010000044.1"/>
</dbReference>
<feature type="transmembrane region" description="Helical" evidence="2">
    <location>
        <begin position="470"/>
        <end position="489"/>
    </location>
</feature>
<feature type="transmembrane region" description="Helical" evidence="2">
    <location>
        <begin position="597"/>
        <end position="616"/>
    </location>
</feature>
<dbReference type="PANTHER" id="PTHR43185:SF1">
    <property type="entry name" value="FE(2+) TRANSPORTER FEOB"/>
    <property type="match status" value="1"/>
</dbReference>
<dbReference type="GO" id="GO:0005525">
    <property type="term" value="F:GTP binding"/>
    <property type="evidence" value="ECO:0007669"/>
    <property type="project" value="InterPro"/>
</dbReference>
<dbReference type="InterPro" id="IPR005225">
    <property type="entry name" value="Small_GTP-bd"/>
</dbReference>
<feature type="domain" description="FeoB-type G" evidence="3">
    <location>
        <begin position="23"/>
        <end position="190"/>
    </location>
</feature>
<dbReference type="AlphaFoldDB" id="A0A845UZP4"/>
<reference evidence="4 5" key="1">
    <citation type="submission" date="2020-02" db="EMBL/GenBank/DDBJ databases">
        <authorList>
            <person name="Zhang X.-Y."/>
        </authorList>
    </citation>
    <scope>NUCLEOTIDE SEQUENCE [LARGE SCALE GENOMIC DNA]</scope>
    <source>
        <strain evidence="4 5">C33</strain>
    </source>
</reference>
<dbReference type="EMBL" id="JAAGSC010000044">
    <property type="protein sequence ID" value="NDY96847.1"/>
    <property type="molecule type" value="Genomic_DNA"/>
</dbReference>
<evidence type="ECO:0000256" key="2">
    <source>
        <dbReference type="SAM" id="Phobius"/>
    </source>
</evidence>
<evidence type="ECO:0000259" key="3">
    <source>
        <dbReference type="PROSITE" id="PS51711"/>
    </source>
</evidence>
<keyword evidence="2" id="KW-0472">Membrane</keyword>
<dbReference type="InterPro" id="IPR050860">
    <property type="entry name" value="FeoB_GTPase"/>
</dbReference>
<feature type="transmembrane region" description="Helical" evidence="2">
    <location>
        <begin position="377"/>
        <end position="403"/>
    </location>
</feature>
<evidence type="ECO:0000256" key="1">
    <source>
        <dbReference type="ARBA" id="ARBA00031200"/>
    </source>
</evidence>
<dbReference type="InterPro" id="IPR011642">
    <property type="entry name" value="Gate_dom"/>
</dbReference>
<dbReference type="GO" id="GO:0005886">
    <property type="term" value="C:plasma membrane"/>
    <property type="evidence" value="ECO:0007669"/>
    <property type="project" value="TreeGrafter"/>
</dbReference>
<dbReference type="InterPro" id="IPR027417">
    <property type="entry name" value="P-loop_NTPase"/>
</dbReference>
<feature type="transmembrane region" description="Helical" evidence="2">
    <location>
        <begin position="409"/>
        <end position="432"/>
    </location>
</feature>
<dbReference type="GO" id="GO:0015093">
    <property type="term" value="F:ferrous iron transmembrane transporter activity"/>
    <property type="evidence" value="ECO:0007669"/>
    <property type="project" value="InterPro"/>
</dbReference>
<dbReference type="Pfam" id="PF07670">
    <property type="entry name" value="Gate"/>
    <property type="match status" value="2"/>
</dbReference>
<gene>
    <name evidence="4" type="ORF">G3I74_14025</name>
</gene>
<dbReference type="PROSITE" id="PS51711">
    <property type="entry name" value="G_FEOB"/>
    <property type="match status" value="1"/>
</dbReference>
<dbReference type="Pfam" id="PF02421">
    <property type="entry name" value="FeoB_N"/>
    <property type="match status" value="1"/>
</dbReference>
<feature type="transmembrane region" description="Helical" evidence="2">
    <location>
        <begin position="299"/>
        <end position="323"/>
    </location>
</feature>
<feature type="transmembrane region" description="Helical" evidence="2">
    <location>
        <begin position="636"/>
        <end position="658"/>
    </location>
</feature>
<dbReference type="SUPFAM" id="SSF52540">
    <property type="entry name" value="P-loop containing nucleoside triphosphate hydrolases"/>
    <property type="match status" value="1"/>
</dbReference>
<name>A0A845UZP4_9GAMM</name>
<dbReference type="Proteomes" id="UP000484885">
    <property type="component" value="Unassembled WGS sequence"/>
</dbReference>
<dbReference type="InterPro" id="IPR030389">
    <property type="entry name" value="G_FEOB_dom"/>
</dbReference>
<dbReference type="PANTHER" id="PTHR43185">
    <property type="entry name" value="FERROUS IRON TRANSPORT PROTEIN B"/>
    <property type="match status" value="1"/>
</dbReference>